<proteinExistence type="predicted"/>
<accession>D5L2G1</accession>
<keyword evidence="1" id="KW-1133">Transmembrane helix</keyword>
<feature type="transmembrane region" description="Helical" evidence="1">
    <location>
        <begin position="64"/>
        <end position="85"/>
    </location>
</feature>
<reference evidence="2" key="1">
    <citation type="journal article" date="2010" name="Environ. Microbiol.">
        <title>The metavirome of a hypersaline environment.</title>
        <authorList>
            <person name="Santos F."/>
            <person name="Yarza P."/>
            <person name="Parro V."/>
            <person name="Briones C."/>
            <person name="Anton J."/>
        </authorList>
    </citation>
    <scope>NUCLEOTIDE SEQUENCE</scope>
</reference>
<name>D5L2G1_9VIRU</name>
<sequence length="90" mass="10826">MQCWAPFSRPKIALNTDKTFVSLNYLVMMDGKNLSNLIWIPVFIVLMFYLIGILLWFFELLFVSWRIIWFWPLFILGVWFIVTGIREAFN</sequence>
<dbReference type="EMBL" id="GU735214">
    <property type="protein sequence ID" value="ADE29220.1"/>
    <property type="molecule type" value="Genomic_DNA"/>
</dbReference>
<organism evidence="2">
    <name type="scientific">uncultured virus</name>
    <dbReference type="NCBI Taxonomy" id="340016"/>
    <lineage>
        <taxon>Viruses</taxon>
        <taxon>environmental samples</taxon>
    </lineage>
</organism>
<keyword evidence="1" id="KW-0472">Membrane</keyword>
<evidence type="ECO:0000256" key="1">
    <source>
        <dbReference type="SAM" id="Phobius"/>
    </source>
</evidence>
<feature type="transmembrane region" description="Helical" evidence="1">
    <location>
        <begin position="37"/>
        <end position="58"/>
    </location>
</feature>
<evidence type="ECO:0000313" key="2">
    <source>
        <dbReference type="EMBL" id="ADE29220.1"/>
    </source>
</evidence>
<protein>
    <submittedName>
        <fullName evidence="2">Hypothetical membrane protein</fullName>
    </submittedName>
</protein>
<keyword evidence="1" id="KW-0812">Transmembrane</keyword>